<comment type="function">
    <text evidence="15">Digests double-stranded RNA. Involved in the processing of primary rRNA transcript to yield the immediate precursors to the large and small rRNAs (23S and 16S). Processes some mRNAs, and tRNAs when they are encoded in the rRNA operon. Processes pre-crRNA and tracrRNA of type II CRISPR loci if present in the organism.</text>
</comment>
<evidence type="ECO:0000256" key="15">
    <source>
        <dbReference type="HAMAP-Rule" id="MF_00104"/>
    </source>
</evidence>
<evidence type="ECO:0000313" key="20">
    <source>
        <dbReference type="Proteomes" id="UP000034320"/>
    </source>
</evidence>
<keyword evidence="12 15" id="KW-0378">Hydrolase</keyword>
<evidence type="ECO:0000313" key="19">
    <source>
        <dbReference type="EMBL" id="KKS46135.1"/>
    </source>
</evidence>
<dbReference type="GO" id="GO:0046872">
    <property type="term" value="F:metal ion binding"/>
    <property type="evidence" value="ECO:0007669"/>
    <property type="project" value="UniProtKB-KW"/>
</dbReference>
<dbReference type="InterPro" id="IPR011907">
    <property type="entry name" value="RNase_III"/>
</dbReference>
<dbReference type="Pfam" id="PF14622">
    <property type="entry name" value="Ribonucleas_3_3"/>
    <property type="match status" value="1"/>
</dbReference>
<feature type="binding site" evidence="15">
    <location>
        <position position="121"/>
    </location>
    <ligand>
        <name>Mg(2+)</name>
        <dbReference type="ChEBI" id="CHEBI:18420"/>
    </ligand>
</feature>
<evidence type="ECO:0000256" key="16">
    <source>
        <dbReference type="SAM" id="MobiDB-lite"/>
    </source>
</evidence>
<dbReference type="PANTHER" id="PTHR11207:SF0">
    <property type="entry name" value="RIBONUCLEASE 3"/>
    <property type="match status" value="1"/>
</dbReference>
<dbReference type="FunFam" id="1.10.1520.10:FF:000001">
    <property type="entry name" value="Ribonuclease 3"/>
    <property type="match status" value="1"/>
</dbReference>
<dbReference type="GO" id="GO:0010468">
    <property type="term" value="P:regulation of gene expression"/>
    <property type="evidence" value="ECO:0007669"/>
    <property type="project" value="TreeGrafter"/>
</dbReference>
<dbReference type="InterPro" id="IPR014720">
    <property type="entry name" value="dsRBD_dom"/>
</dbReference>
<dbReference type="SUPFAM" id="SSF54768">
    <property type="entry name" value="dsRNA-binding domain-like"/>
    <property type="match status" value="1"/>
</dbReference>
<keyword evidence="13 15" id="KW-0460">Magnesium</keyword>
<dbReference type="GO" id="GO:0005737">
    <property type="term" value="C:cytoplasm"/>
    <property type="evidence" value="ECO:0007669"/>
    <property type="project" value="UniProtKB-SubCell"/>
</dbReference>
<dbReference type="InterPro" id="IPR000999">
    <property type="entry name" value="RNase_III_dom"/>
</dbReference>
<reference evidence="19 20" key="1">
    <citation type="journal article" date="2015" name="Nature">
        <title>rRNA introns, odd ribosomes, and small enigmatic genomes across a large radiation of phyla.</title>
        <authorList>
            <person name="Brown C.T."/>
            <person name="Hug L.A."/>
            <person name="Thomas B.C."/>
            <person name="Sharon I."/>
            <person name="Castelle C.J."/>
            <person name="Singh A."/>
            <person name="Wilkins M.J."/>
            <person name="Williams K.H."/>
            <person name="Banfield J.F."/>
        </authorList>
    </citation>
    <scope>NUCLEOTIDE SEQUENCE [LARGE SCALE GENOMIC DNA]</scope>
</reference>
<dbReference type="NCBIfam" id="TIGR02191">
    <property type="entry name" value="RNaseIII"/>
    <property type="match status" value="1"/>
</dbReference>
<evidence type="ECO:0000256" key="9">
    <source>
        <dbReference type="ARBA" id="ARBA00022722"/>
    </source>
</evidence>
<dbReference type="Gene3D" id="3.30.160.20">
    <property type="match status" value="1"/>
</dbReference>
<dbReference type="GO" id="GO:0003725">
    <property type="term" value="F:double-stranded RNA binding"/>
    <property type="evidence" value="ECO:0007669"/>
    <property type="project" value="TreeGrafter"/>
</dbReference>
<dbReference type="CDD" id="cd10845">
    <property type="entry name" value="DSRM_RNAse_III_family"/>
    <property type="match status" value="1"/>
</dbReference>
<dbReference type="HAMAP" id="MF_00104">
    <property type="entry name" value="RNase_III"/>
    <property type="match status" value="1"/>
</dbReference>
<dbReference type="GO" id="GO:0006364">
    <property type="term" value="P:rRNA processing"/>
    <property type="evidence" value="ECO:0007669"/>
    <property type="project" value="UniProtKB-UniRule"/>
</dbReference>
<evidence type="ECO:0000256" key="12">
    <source>
        <dbReference type="ARBA" id="ARBA00022801"/>
    </source>
</evidence>
<dbReference type="PROSITE" id="PS50137">
    <property type="entry name" value="DS_RBD"/>
    <property type="match status" value="1"/>
</dbReference>
<feature type="binding site" evidence="15">
    <location>
        <position position="118"/>
    </location>
    <ligand>
        <name>Mg(2+)</name>
        <dbReference type="ChEBI" id="CHEBI:18420"/>
    </ligand>
</feature>
<feature type="active site" evidence="15">
    <location>
        <position position="49"/>
    </location>
</feature>
<comment type="caution">
    <text evidence="19">The sequence shown here is derived from an EMBL/GenBank/DDBJ whole genome shotgun (WGS) entry which is preliminary data.</text>
</comment>
<protein>
    <recommendedName>
        <fullName evidence="15">Ribonuclease 3</fullName>
        <ecNumber evidence="15">3.1.26.3</ecNumber>
    </recommendedName>
    <alternativeName>
        <fullName evidence="15">Ribonuclease III</fullName>
        <shortName evidence="15">RNase III</shortName>
    </alternativeName>
</protein>
<evidence type="ECO:0000256" key="2">
    <source>
        <dbReference type="ARBA" id="ARBA00004496"/>
    </source>
</evidence>
<evidence type="ECO:0000259" key="18">
    <source>
        <dbReference type="PROSITE" id="PS50142"/>
    </source>
</evidence>
<feature type="domain" description="RNase III" evidence="18">
    <location>
        <begin position="4"/>
        <end position="132"/>
    </location>
</feature>
<keyword evidence="9 15" id="KW-0540">Nuclease</keyword>
<comment type="similarity">
    <text evidence="3">Belongs to the ribonuclease III family.</text>
</comment>
<comment type="subcellular location">
    <subcellularLocation>
        <location evidence="2 15">Cytoplasm</location>
    </subcellularLocation>
</comment>
<dbReference type="PANTHER" id="PTHR11207">
    <property type="entry name" value="RIBONUCLEASE III"/>
    <property type="match status" value="1"/>
</dbReference>
<evidence type="ECO:0000256" key="3">
    <source>
        <dbReference type="ARBA" id="ARBA00010183"/>
    </source>
</evidence>
<dbReference type="AlphaFoldDB" id="A0A0G0ZBP9"/>
<dbReference type="FunFam" id="3.30.160.20:FF:000003">
    <property type="entry name" value="Ribonuclease 3"/>
    <property type="match status" value="1"/>
</dbReference>
<evidence type="ECO:0000256" key="7">
    <source>
        <dbReference type="ARBA" id="ARBA00022664"/>
    </source>
</evidence>
<name>A0A0G0ZBP9_9BACT</name>
<accession>A0A0G0ZBP9</accession>
<feature type="binding site" evidence="15">
    <location>
        <position position="45"/>
    </location>
    <ligand>
        <name>Mg(2+)</name>
        <dbReference type="ChEBI" id="CHEBI:18420"/>
    </ligand>
</feature>
<comment type="subunit">
    <text evidence="4 15">Homodimer.</text>
</comment>
<evidence type="ECO:0000259" key="17">
    <source>
        <dbReference type="PROSITE" id="PS50137"/>
    </source>
</evidence>
<keyword evidence="8 15" id="KW-0819">tRNA processing</keyword>
<dbReference type="Proteomes" id="UP000034320">
    <property type="component" value="Unassembled WGS sequence"/>
</dbReference>
<dbReference type="Gene3D" id="1.10.1520.10">
    <property type="entry name" value="Ribonuclease III domain"/>
    <property type="match status" value="1"/>
</dbReference>
<gene>
    <name evidence="15" type="primary">rnc</name>
    <name evidence="19" type="ORF">UV09_C0022G0017</name>
</gene>
<keyword evidence="7 15" id="KW-0507">mRNA processing</keyword>
<dbReference type="GO" id="GO:0006397">
    <property type="term" value="P:mRNA processing"/>
    <property type="evidence" value="ECO:0007669"/>
    <property type="project" value="UniProtKB-UniRule"/>
</dbReference>
<organism evidence="19 20">
    <name type="scientific">Candidatus Gottesmanbacteria bacterium GW2011_GWA2_42_18</name>
    <dbReference type="NCBI Taxonomy" id="1618442"/>
    <lineage>
        <taxon>Bacteria</taxon>
        <taxon>Candidatus Gottesmaniibacteriota</taxon>
    </lineage>
</organism>
<keyword evidence="10 15" id="KW-0479">Metal-binding</keyword>
<dbReference type="GO" id="GO:0019843">
    <property type="term" value="F:rRNA binding"/>
    <property type="evidence" value="ECO:0007669"/>
    <property type="project" value="UniProtKB-KW"/>
</dbReference>
<dbReference type="CDD" id="cd00593">
    <property type="entry name" value="RIBOc"/>
    <property type="match status" value="1"/>
</dbReference>
<evidence type="ECO:0000256" key="13">
    <source>
        <dbReference type="ARBA" id="ARBA00022842"/>
    </source>
</evidence>
<proteinExistence type="inferred from homology"/>
<evidence type="ECO:0000256" key="8">
    <source>
        <dbReference type="ARBA" id="ARBA00022694"/>
    </source>
</evidence>
<dbReference type="SMART" id="SM00358">
    <property type="entry name" value="DSRM"/>
    <property type="match status" value="1"/>
</dbReference>
<feature type="active site" evidence="15">
    <location>
        <position position="121"/>
    </location>
</feature>
<evidence type="ECO:0000256" key="14">
    <source>
        <dbReference type="ARBA" id="ARBA00022884"/>
    </source>
</evidence>
<dbReference type="GO" id="GO:0042802">
    <property type="term" value="F:identical protein binding"/>
    <property type="evidence" value="ECO:0007669"/>
    <property type="project" value="UniProtKB-ARBA"/>
</dbReference>
<dbReference type="EC" id="3.1.26.3" evidence="15"/>
<feature type="region of interest" description="Disordered" evidence="16">
    <location>
        <begin position="205"/>
        <end position="239"/>
    </location>
</feature>
<keyword evidence="11 15" id="KW-0255">Endonuclease</keyword>
<sequence>MNDLSKLEKELGINFKDKATIRQAFIHRSFLNEAREKIPSNERLEFLGDSILSYFISEYLYRNYPKLPEGELTNLRSSVVKTSTLSDSAKQLDLGKYLKLSHGEEESGGRLNPSILADTFEALLGSVYMDGGLPPVTAILKKTLYVLIPKIYKDKSYKDAKSSFQEIVQNEIKTSPVYRVVKEKGPDHAKQFTVGVFVNDSKWGEGMGKNKQEAEQQAATDALEKWKRTPYNTGNQDGS</sequence>
<dbReference type="PATRIC" id="fig|1618442.3.peg.934"/>
<evidence type="ECO:0000256" key="5">
    <source>
        <dbReference type="ARBA" id="ARBA00022490"/>
    </source>
</evidence>
<dbReference type="SUPFAM" id="SSF69065">
    <property type="entry name" value="RNase III domain-like"/>
    <property type="match status" value="1"/>
</dbReference>
<evidence type="ECO:0000256" key="4">
    <source>
        <dbReference type="ARBA" id="ARBA00011738"/>
    </source>
</evidence>
<dbReference type="Pfam" id="PF00035">
    <property type="entry name" value="dsrm"/>
    <property type="match status" value="1"/>
</dbReference>
<dbReference type="SMART" id="SM00535">
    <property type="entry name" value="RIBOc"/>
    <property type="match status" value="1"/>
</dbReference>
<comment type="catalytic activity">
    <reaction evidence="1 15">
        <text>Endonucleolytic cleavage to 5'-phosphomonoester.</text>
        <dbReference type="EC" id="3.1.26.3"/>
    </reaction>
</comment>
<keyword evidence="6 15" id="KW-0698">rRNA processing</keyword>
<comment type="cofactor">
    <cofactor evidence="15">
        <name>Mg(2+)</name>
        <dbReference type="ChEBI" id="CHEBI:18420"/>
    </cofactor>
</comment>
<feature type="compositionally biased region" description="Polar residues" evidence="16">
    <location>
        <begin position="230"/>
        <end position="239"/>
    </location>
</feature>
<dbReference type="PROSITE" id="PS50142">
    <property type="entry name" value="RNASE_3_2"/>
    <property type="match status" value="1"/>
</dbReference>
<evidence type="ECO:0000256" key="6">
    <source>
        <dbReference type="ARBA" id="ARBA00022552"/>
    </source>
</evidence>
<dbReference type="GO" id="GO:0008033">
    <property type="term" value="P:tRNA processing"/>
    <property type="evidence" value="ECO:0007669"/>
    <property type="project" value="UniProtKB-KW"/>
</dbReference>
<dbReference type="GO" id="GO:0004525">
    <property type="term" value="F:ribonuclease III activity"/>
    <property type="evidence" value="ECO:0007669"/>
    <property type="project" value="UniProtKB-UniRule"/>
</dbReference>
<dbReference type="InterPro" id="IPR036389">
    <property type="entry name" value="RNase_III_sf"/>
</dbReference>
<dbReference type="EMBL" id="LCDD01000022">
    <property type="protein sequence ID" value="KKS46135.1"/>
    <property type="molecule type" value="Genomic_DNA"/>
</dbReference>
<keyword evidence="15" id="KW-0699">rRNA-binding</keyword>
<evidence type="ECO:0000256" key="10">
    <source>
        <dbReference type="ARBA" id="ARBA00022723"/>
    </source>
</evidence>
<dbReference type="PROSITE" id="PS00517">
    <property type="entry name" value="RNASE_3_1"/>
    <property type="match status" value="1"/>
</dbReference>
<evidence type="ECO:0000256" key="1">
    <source>
        <dbReference type="ARBA" id="ARBA00000109"/>
    </source>
</evidence>
<feature type="domain" description="DRBM" evidence="17">
    <location>
        <begin position="159"/>
        <end position="228"/>
    </location>
</feature>
<keyword evidence="5 15" id="KW-0963">Cytoplasm</keyword>
<evidence type="ECO:0000256" key="11">
    <source>
        <dbReference type="ARBA" id="ARBA00022759"/>
    </source>
</evidence>
<keyword evidence="14 15" id="KW-0694">RNA-binding</keyword>